<comment type="caution">
    <text evidence="2">The sequence shown here is derived from an EMBL/GenBank/DDBJ whole genome shotgun (WGS) entry which is preliminary data.</text>
</comment>
<name>K0S210_THAOC</name>
<keyword evidence="3" id="KW-1185">Reference proteome</keyword>
<protein>
    <submittedName>
        <fullName evidence="2">Uncharacterized protein</fullName>
    </submittedName>
</protein>
<accession>K0S210</accession>
<proteinExistence type="predicted"/>
<gene>
    <name evidence="2" type="ORF">THAOC_25240</name>
</gene>
<dbReference type="OrthoDB" id="37579at2759"/>
<organism evidence="2 3">
    <name type="scientific">Thalassiosira oceanica</name>
    <name type="common">Marine diatom</name>
    <dbReference type="NCBI Taxonomy" id="159749"/>
    <lineage>
        <taxon>Eukaryota</taxon>
        <taxon>Sar</taxon>
        <taxon>Stramenopiles</taxon>
        <taxon>Ochrophyta</taxon>
        <taxon>Bacillariophyta</taxon>
        <taxon>Coscinodiscophyceae</taxon>
        <taxon>Thalassiosirophycidae</taxon>
        <taxon>Thalassiosirales</taxon>
        <taxon>Thalassiosiraceae</taxon>
        <taxon>Thalassiosira</taxon>
    </lineage>
</organism>
<evidence type="ECO:0000256" key="1">
    <source>
        <dbReference type="SAM" id="MobiDB-lite"/>
    </source>
</evidence>
<feature type="region of interest" description="Disordered" evidence="1">
    <location>
        <begin position="71"/>
        <end position="101"/>
    </location>
</feature>
<reference evidence="2 3" key="1">
    <citation type="journal article" date="2012" name="Genome Biol.">
        <title>Genome and low-iron response of an oceanic diatom adapted to chronic iron limitation.</title>
        <authorList>
            <person name="Lommer M."/>
            <person name="Specht M."/>
            <person name="Roy A.S."/>
            <person name="Kraemer L."/>
            <person name="Andreson R."/>
            <person name="Gutowska M.A."/>
            <person name="Wolf J."/>
            <person name="Bergner S.V."/>
            <person name="Schilhabel M.B."/>
            <person name="Klostermeier U.C."/>
            <person name="Beiko R.G."/>
            <person name="Rosenstiel P."/>
            <person name="Hippler M."/>
            <person name="Laroche J."/>
        </authorList>
    </citation>
    <scope>NUCLEOTIDE SEQUENCE [LARGE SCALE GENOMIC DNA]</scope>
    <source>
        <strain evidence="2 3">CCMP1005</strain>
    </source>
</reference>
<sequence>MVWGRLVDAISGKPTLEGEARLPDYFPVEPSGCERHAKKLFECISKEATDKARDLEKMGYAKSYYPDVEAERVKKLNDNPPSKGEGVDHSKLPKPDDNPLDECRTAIAYYKRCCDRELKKKK</sequence>
<evidence type="ECO:0000313" key="2">
    <source>
        <dbReference type="EMBL" id="EJK55066.1"/>
    </source>
</evidence>
<evidence type="ECO:0000313" key="3">
    <source>
        <dbReference type="Proteomes" id="UP000266841"/>
    </source>
</evidence>
<feature type="non-terminal residue" evidence="2">
    <location>
        <position position="122"/>
    </location>
</feature>
<dbReference type="OMA" id="WILTEPY"/>
<feature type="compositionally biased region" description="Basic and acidic residues" evidence="1">
    <location>
        <begin position="85"/>
        <end position="101"/>
    </location>
</feature>
<dbReference type="AlphaFoldDB" id="K0S210"/>
<dbReference type="eggNOG" id="ENOG502SQRT">
    <property type="taxonomic scope" value="Eukaryota"/>
</dbReference>
<dbReference type="EMBL" id="AGNL01034784">
    <property type="protein sequence ID" value="EJK55066.1"/>
    <property type="molecule type" value="Genomic_DNA"/>
</dbReference>
<dbReference type="Proteomes" id="UP000266841">
    <property type="component" value="Unassembled WGS sequence"/>
</dbReference>